<protein>
    <submittedName>
        <fullName evidence="1">Uncharacterized protein</fullName>
    </submittedName>
</protein>
<keyword evidence="2" id="KW-1185">Reference proteome</keyword>
<accession>A0A660LA58</accession>
<comment type="caution">
    <text evidence="1">The sequence shown here is derived from an EMBL/GenBank/DDBJ whole genome shotgun (WGS) entry which is preliminary data.</text>
</comment>
<evidence type="ECO:0000313" key="1">
    <source>
        <dbReference type="EMBL" id="RKQ90850.1"/>
    </source>
</evidence>
<sequence>MDGKMPDLWPPGTLERINDVTHFVADHLVTQRQLDLVEDRDLAQWIALISGHVGRPAELVARVPTDADALRGAVVWLACASADTVRAKADFDGTDLFAELNELGGQIAGVLLHERPRRPTAQVLTVVHALGTLIDYAQPLLHAPGEGGATSFTRGVLEALKAERPELATRPADEADDDYDLVEDVSYELHHLAGIAGTAAVVLHPGGVVSMPEALDE</sequence>
<dbReference type="Proteomes" id="UP000278962">
    <property type="component" value="Unassembled WGS sequence"/>
</dbReference>
<dbReference type="AlphaFoldDB" id="A0A660LA58"/>
<dbReference type="EMBL" id="RBIL01000001">
    <property type="protein sequence ID" value="RKQ90850.1"/>
    <property type="molecule type" value="Genomic_DNA"/>
</dbReference>
<gene>
    <name evidence="1" type="ORF">C8N24_0665</name>
</gene>
<organism evidence="1 2">
    <name type="scientific">Solirubrobacter pauli</name>
    <dbReference type="NCBI Taxonomy" id="166793"/>
    <lineage>
        <taxon>Bacteria</taxon>
        <taxon>Bacillati</taxon>
        <taxon>Actinomycetota</taxon>
        <taxon>Thermoleophilia</taxon>
        <taxon>Solirubrobacterales</taxon>
        <taxon>Solirubrobacteraceae</taxon>
        <taxon>Solirubrobacter</taxon>
    </lineage>
</organism>
<name>A0A660LA58_9ACTN</name>
<reference evidence="1 2" key="1">
    <citation type="submission" date="2018-10" db="EMBL/GenBank/DDBJ databases">
        <title>Genomic Encyclopedia of Archaeal and Bacterial Type Strains, Phase II (KMG-II): from individual species to whole genera.</title>
        <authorList>
            <person name="Goeker M."/>
        </authorList>
    </citation>
    <scope>NUCLEOTIDE SEQUENCE [LARGE SCALE GENOMIC DNA]</scope>
    <source>
        <strain evidence="1 2">DSM 14954</strain>
    </source>
</reference>
<proteinExistence type="predicted"/>
<evidence type="ECO:0000313" key="2">
    <source>
        <dbReference type="Proteomes" id="UP000278962"/>
    </source>
</evidence>
<dbReference type="RefSeq" id="WP_147447598.1">
    <property type="nucleotide sequence ID" value="NZ_RBIL01000001.1"/>
</dbReference>